<name>A0A0G0WKH1_9BACT</name>
<dbReference type="AlphaFoldDB" id="A0A0G0WKH1"/>
<dbReference type="EMBL" id="LCBN01000027">
    <property type="protein sequence ID" value="KKS13304.1"/>
    <property type="molecule type" value="Genomic_DNA"/>
</dbReference>
<proteinExistence type="predicted"/>
<protein>
    <submittedName>
        <fullName evidence="1">Uncharacterized protein</fullName>
    </submittedName>
</protein>
<evidence type="ECO:0000313" key="2">
    <source>
        <dbReference type="Proteomes" id="UP000034753"/>
    </source>
</evidence>
<gene>
    <name evidence="1" type="ORF">UU67_C0027G0006</name>
</gene>
<accession>A0A0G0WKH1</accession>
<dbReference type="Proteomes" id="UP000034753">
    <property type="component" value="Unassembled WGS sequence"/>
</dbReference>
<organism evidence="1 2">
    <name type="scientific">Candidatus Daviesbacteria bacterium GW2011_GWB1_41_5</name>
    <dbReference type="NCBI Taxonomy" id="1618429"/>
    <lineage>
        <taxon>Bacteria</taxon>
        <taxon>Candidatus Daviesiibacteriota</taxon>
    </lineage>
</organism>
<sequence length="32" mass="3679">MFLLIIISIMGLEVEVKLTDAIIKCVILWVNF</sequence>
<comment type="caution">
    <text evidence="1">The sequence shown here is derived from an EMBL/GenBank/DDBJ whole genome shotgun (WGS) entry which is preliminary data.</text>
</comment>
<reference evidence="1 2" key="1">
    <citation type="journal article" date="2015" name="Nature">
        <title>rRNA introns, odd ribosomes, and small enigmatic genomes across a large radiation of phyla.</title>
        <authorList>
            <person name="Brown C.T."/>
            <person name="Hug L.A."/>
            <person name="Thomas B.C."/>
            <person name="Sharon I."/>
            <person name="Castelle C.J."/>
            <person name="Singh A."/>
            <person name="Wilkins M.J."/>
            <person name="Williams K.H."/>
            <person name="Banfield J.F."/>
        </authorList>
    </citation>
    <scope>NUCLEOTIDE SEQUENCE [LARGE SCALE GENOMIC DNA]</scope>
</reference>
<evidence type="ECO:0000313" key="1">
    <source>
        <dbReference type="EMBL" id="KKS13304.1"/>
    </source>
</evidence>